<feature type="compositionally biased region" description="Low complexity" evidence="1">
    <location>
        <begin position="334"/>
        <end position="352"/>
    </location>
</feature>
<feature type="compositionally biased region" description="Basic and acidic residues" evidence="1">
    <location>
        <begin position="473"/>
        <end position="489"/>
    </location>
</feature>
<organism evidence="2 3">
    <name type="scientific">Dunaliella salina</name>
    <name type="common">Green alga</name>
    <name type="synonym">Protococcus salinus</name>
    <dbReference type="NCBI Taxonomy" id="3046"/>
    <lineage>
        <taxon>Eukaryota</taxon>
        <taxon>Viridiplantae</taxon>
        <taxon>Chlorophyta</taxon>
        <taxon>core chlorophytes</taxon>
        <taxon>Chlorophyceae</taxon>
        <taxon>CS clade</taxon>
        <taxon>Chlamydomonadales</taxon>
        <taxon>Dunaliellaceae</taxon>
        <taxon>Dunaliella</taxon>
    </lineage>
</organism>
<feature type="compositionally biased region" description="Low complexity" evidence="1">
    <location>
        <begin position="307"/>
        <end position="321"/>
    </location>
</feature>
<dbReference type="Proteomes" id="UP000815325">
    <property type="component" value="Unassembled WGS sequence"/>
</dbReference>
<name>A0ABQ7GSN5_DUNSA</name>
<feature type="compositionally biased region" description="Polar residues" evidence="1">
    <location>
        <begin position="97"/>
        <end position="114"/>
    </location>
</feature>
<feature type="compositionally biased region" description="Polar residues" evidence="1">
    <location>
        <begin position="270"/>
        <end position="291"/>
    </location>
</feature>
<keyword evidence="3" id="KW-1185">Reference proteome</keyword>
<comment type="caution">
    <text evidence="2">The sequence shown here is derived from an EMBL/GenBank/DDBJ whole genome shotgun (WGS) entry which is preliminary data.</text>
</comment>
<gene>
    <name evidence="2" type="ORF">DUNSADRAFT_4192</name>
</gene>
<dbReference type="EMBL" id="MU069611">
    <property type="protein sequence ID" value="KAF5837555.1"/>
    <property type="molecule type" value="Genomic_DNA"/>
</dbReference>
<dbReference type="InterPro" id="IPR038538">
    <property type="entry name" value="MTERF_sf"/>
</dbReference>
<feature type="compositionally biased region" description="Low complexity" evidence="1">
    <location>
        <begin position="84"/>
        <end position="94"/>
    </location>
</feature>
<feature type="compositionally biased region" description="Polar residues" evidence="1">
    <location>
        <begin position="158"/>
        <end position="179"/>
    </location>
</feature>
<accession>A0ABQ7GSN5</accession>
<feature type="region of interest" description="Disordered" evidence="1">
    <location>
        <begin position="307"/>
        <end position="375"/>
    </location>
</feature>
<evidence type="ECO:0000313" key="2">
    <source>
        <dbReference type="EMBL" id="KAF5837555.1"/>
    </source>
</evidence>
<dbReference type="Gene3D" id="1.25.70.10">
    <property type="entry name" value="Transcription termination factor 3, mitochondrial"/>
    <property type="match status" value="1"/>
</dbReference>
<reference evidence="2" key="1">
    <citation type="submission" date="2017-08" db="EMBL/GenBank/DDBJ databases">
        <authorList>
            <person name="Polle J.E."/>
            <person name="Barry K."/>
            <person name="Cushman J."/>
            <person name="Schmutz J."/>
            <person name="Tran D."/>
            <person name="Hathwaick L.T."/>
            <person name="Yim W.C."/>
            <person name="Jenkins J."/>
            <person name="Mckie-Krisberg Z.M."/>
            <person name="Prochnik S."/>
            <person name="Lindquist E."/>
            <person name="Dockter R.B."/>
            <person name="Adam C."/>
            <person name="Molina H."/>
            <person name="Bunkerborg J."/>
            <person name="Jin E."/>
            <person name="Buchheim M."/>
            <person name="Magnuson J."/>
        </authorList>
    </citation>
    <scope>NUCLEOTIDE SEQUENCE</scope>
    <source>
        <strain evidence="2">CCAP 19/18</strain>
    </source>
</reference>
<protein>
    <submittedName>
        <fullName evidence="2">Uncharacterized protein</fullName>
    </submittedName>
</protein>
<feature type="region of interest" description="Disordered" evidence="1">
    <location>
        <begin position="454"/>
        <end position="495"/>
    </location>
</feature>
<feature type="region of interest" description="Disordered" evidence="1">
    <location>
        <begin position="84"/>
        <end position="179"/>
    </location>
</feature>
<feature type="region of interest" description="Disordered" evidence="1">
    <location>
        <begin position="252"/>
        <end position="291"/>
    </location>
</feature>
<feature type="compositionally biased region" description="Low complexity" evidence="1">
    <location>
        <begin position="118"/>
        <end position="157"/>
    </location>
</feature>
<feature type="compositionally biased region" description="Low complexity" evidence="1">
    <location>
        <begin position="366"/>
        <end position="375"/>
    </location>
</feature>
<evidence type="ECO:0000256" key="1">
    <source>
        <dbReference type="SAM" id="MobiDB-lite"/>
    </source>
</evidence>
<evidence type="ECO:0000313" key="3">
    <source>
        <dbReference type="Proteomes" id="UP000815325"/>
    </source>
</evidence>
<sequence length="528" mass="55034">MLPEQAASLVTRQPFVLSVSSALLAQKHEQVGQVLHTSPLDTSQVLCTNPTLLTLSTTTLAHKLTLLRESVLAAQGAEQEAHIAQQQVHAAQGAESPVTSLSRSTRSVAQQHTGSLPGAEQQAGRAQAAGSEQGLQLSAALGGEQGQQEQQQQQQGGHQTPSTLASPSSHGQETTHPGTHFQLQNALPVSTPVYDHTHALKPALPTDSITTTTTTTTTTLAQDPYPHMQVAAVAGSNHAHSTSTTAAAPCNLPPLHTSTTQGADAHPALTASSTTNPSMATSDPSKPLDTSSITDANAYLALTASSTANPSTATSALSAPPQRSEVTGADARSELSTSSTTNLSAATSARSAPPQKSTTTDVNAHPTLTTSSTTNPSLASAWLTQLEALTPQQRAALACFSKERFARLPQLAGARAAALGRRRVQHHQLQQQQAHAQHAPNLQQQHVCAQPAVLTPGAPAHPSSANARKKNVRDREPARKGPARKKDMDGVSEGAAAERRYTLAAVLRMTEAKFRTALALEQAGCSEP</sequence>
<proteinExistence type="predicted"/>